<name>A0ABN2K910_9MICO</name>
<dbReference type="RefSeq" id="WP_344062734.1">
    <property type="nucleotide sequence ID" value="NZ_BAAAPN010000024.1"/>
</dbReference>
<evidence type="ECO:0000313" key="2">
    <source>
        <dbReference type="EMBL" id="GAA1750914.1"/>
    </source>
</evidence>
<feature type="region of interest" description="Disordered" evidence="1">
    <location>
        <begin position="333"/>
        <end position="354"/>
    </location>
</feature>
<dbReference type="EMBL" id="BAAAPN010000024">
    <property type="protein sequence ID" value="GAA1750914.1"/>
    <property type="molecule type" value="Genomic_DNA"/>
</dbReference>
<reference evidence="2 3" key="1">
    <citation type="journal article" date="2019" name="Int. J. Syst. Evol. Microbiol.">
        <title>The Global Catalogue of Microorganisms (GCM) 10K type strain sequencing project: providing services to taxonomists for standard genome sequencing and annotation.</title>
        <authorList>
            <consortium name="The Broad Institute Genomics Platform"/>
            <consortium name="The Broad Institute Genome Sequencing Center for Infectious Disease"/>
            <person name="Wu L."/>
            <person name="Ma J."/>
        </authorList>
    </citation>
    <scope>NUCLEOTIDE SEQUENCE [LARGE SCALE GENOMIC DNA]</scope>
    <source>
        <strain evidence="2 3">JCM 15591</strain>
    </source>
</reference>
<comment type="caution">
    <text evidence="2">The sequence shown here is derived from an EMBL/GenBank/DDBJ whole genome shotgun (WGS) entry which is preliminary data.</text>
</comment>
<protein>
    <submittedName>
        <fullName evidence="2">DUF2332 domain-containing protein</fullName>
    </submittedName>
</protein>
<dbReference type="Proteomes" id="UP001501475">
    <property type="component" value="Unassembled WGS sequence"/>
</dbReference>
<keyword evidence="3" id="KW-1185">Reference proteome</keyword>
<dbReference type="Pfam" id="PF10094">
    <property type="entry name" value="DUF2332"/>
    <property type="match status" value="1"/>
</dbReference>
<dbReference type="InterPro" id="IPR011200">
    <property type="entry name" value="UCP012608"/>
</dbReference>
<gene>
    <name evidence="2" type="ORF">GCM10009810_09070</name>
</gene>
<evidence type="ECO:0000256" key="1">
    <source>
        <dbReference type="SAM" id="MobiDB-lite"/>
    </source>
</evidence>
<evidence type="ECO:0000313" key="3">
    <source>
        <dbReference type="Proteomes" id="UP001501475"/>
    </source>
</evidence>
<sequence>MPTLADQFRQHFGHREHLYGVLLDHLADDLDAGGVTALICRDVVGTASRGDAVQLRLLAGLFRIVLRGEAPPLAAFYPSLGGAAPADGVWPVAEPVLLAHVEELRAALAIPPQTNEVGRSAMLAVGLFAAVRVSGIRRVRLLEPGASAGLNLNVDRYRITGPGWAWGSPSSPLVLDTQAADAGPVDLEIVERRGCDLDPVAASTPEGARYLTSFVWPFDLARHERLAAALDIGRAHPVAVDLAGASAWLASQLAQPRGDVLTVVWQSITEQYWPAAESAAVRDVVASARARMPLAHLSMEGVPPRQTGGGYDISTHGPELRLDGRLIARSHHHGPPVLLLPEPRAVGGSKGHLG</sequence>
<accession>A0ABN2K910</accession>
<organism evidence="2 3">
    <name type="scientific">Nostocoides vanveenii</name>
    <dbReference type="NCBI Taxonomy" id="330835"/>
    <lineage>
        <taxon>Bacteria</taxon>
        <taxon>Bacillati</taxon>
        <taxon>Actinomycetota</taxon>
        <taxon>Actinomycetes</taxon>
        <taxon>Micrococcales</taxon>
        <taxon>Intrasporangiaceae</taxon>
        <taxon>Nostocoides</taxon>
    </lineage>
</organism>
<proteinExistence type="predicted"/>